<sequence length="103" mass="11778">MLDWLAASNEGPEFEIVSSSEWLERLEKALGNENDHPSQALLGLWKRSYSRGDMNENAVDDQESSVFEVAQTQKVSASIRDVEPLSRERVIKTWKWVNENIKG</sequence>
<comment type="caution">
    <text evidence="1">The sequence shown here is derived from an EMBL/GenBank/DDBJ whole genome shotgun (WGS) entry which is preliminary data.</text>
</comment>
<accession>A0A3L6N5F0</accession>
<reference evidence="1" key="1">
    <citation type="journal article" date="2018" name="Sci. Rep.">
        <title>Characterisation of pathogen-specific regions and novel effector candidates in Fusarium oxysporum f. sp. cepae.</title>
        <authorList>
            <person name="Armitage A.D."/>
            <person name="Taylor A."/>
            <person name="Sobczyk M.K."/>
            <person name="Baxter L."/>
            <person name="Greenfield B.P."/>
            <person name="Bates H.J."/>
            <person name="Wilson F."/>
            <person name="Jackson A.C."/>
            <person name="Ott S."/>
            <person name="Harrison R.J."/>
            <person name="Clarkson J.P."/>
        </authorList>
    </citation>
    <scope>NUCLEOTIDE SEQUENCE [LARGE SCALE GENOMIC DNA]</scope>
    <source>
        <strain evidence="1">FoC_Fus2</strain>
    </source>
</reference>
<gene>
    <name evidence="1" type="ORF">BFJ65_g14228</name>
</gene>
<dbReference type="Proteomes" id="UP000270866">
    <property type="component" value="Chromosome 11"/>
</dbReference>
<organism evidence="1">
    <name type="scientific">Fusarium oxysporum f. sp. cepae</name>
    <dbReference type="NCBI Taxonomy" id="396571"/>
    <lineage>
        <taxon>Eukaryota</taxon>
        <taxon>Fungi</taxon>
        <taxon>Dikarya</taxon>
        <taxon>Ascomycota</taxon>
        <taxon>Pezizomycotina</taxon>
        <taxon>Sordariomycetes</taxon>
        <taxon>Hypocreomycetidae</taxon>
        <taxon>Hypocreales</taxon>
        <taxon>Nectriaceae</taxon>
        <taxon>Fusarium</taxon>
        <taxon>Fusarium oxysporum species complex</taxon>
    </lineage>
</organism>
<dbReference type="AlphaFoldDB" id="A0A3L6N5F0"/>
<protein>
    <submittedName>
        <fullName evidence="1">Uncharacterized protein</fullName>
    </submittedName>
</protein>
<name>A0A3L6N5F0_FUSOX</name>
<dbReference type="Gene3D" id="3.40.50.720">
    <property type="entry name" value="NAD(P)-binding Rossmann-like Domain"/>
    <property type="match status" value="1"/>
</dbReference>
<proteinExistence type="predicted"/>
<dbReference type="EMBL" id="MRCU01000009">
    <property type="protein sequence ID" value="RKK12367.1"/>
    <property type="molecule type" value="Genomic_DNA"/>
</dbReference>
<evidence type="ECO:0000313" key="1">
    <source>
        <dbReference type="EMBL" id="RKK12367.1"/>
    </source>
</evidence>